<organism evidence="3 4">
    <name type="scientific">Shimia litoralis</name>
    <dbReference type="NCBI Taxonomy" id="420403"/>
    <lineage>
        <taxon>Bacteria</taxon>
        <taxon>Pseudomonadati</taxon>
        <taxon>Pseudomonadota</taxon>
        <taxon>Alphaproteobacteria</taxon>
        <taxon>Rhodobacterales</taxon>
        <taxon>Roseobacteraceae</taxon>
    </lineage>
</organism>
<dbReference type="PANTHER" id="PTHR34406:SF1">
    <property type="entry name" value="PROTEIN YCEI"/>
    <property type="match status" value="1"/>
</dbReference>
<comment type="caution">
    <text evidence="3">The sequence shown here is derived from an EMBL/GenBank/DDBJ whole genome shotgun (WGS) entry which is preliminary data.</text>
</comment>
<dbReference type="Proteomes" id="UP000306575">
    <property type="component" value="Unassembled WGS sequence"/>
</dbReference>
<gene>
    <name evidence="3" type="ORF">FAP39_09250</name>
</gene>
<dbReference type="OrthoDB" id="9811006at2"/>
<dbReference type="EMBL" id="SULI01000009">
    <property type="protein sequence ID" value="TKZ20710.1"/>
    <property type="molecule type" value="Genomic_DNA"/>
</dbReference>
<dbReference type="AlphaFoldDB" id="A0A4U7N4L0"/>
<feature type="signal peptide" evidence="1">
    <location>
        <begin position="1"/>
        <end position="25"/>
    </location>
</feature>
<evidence type="ECO:0000313" key="4">
    <source>
        <dbReference type="Proteomes" id="UP000306575"/>
    </source>
</evidence>
<proteinExistence type="predicted"/>
<dbReference type="InterPro" id="IPR007372">
    <property type="entry name" value="Lipid/polyisoprenoid-bd_YceI"/>
</dbReference>
<feature type="chain" id="PRO_5020594181" description="Lipid/polyisoprenoid-binding YceI-like domain-containing protein" evidence="1">
    <location>
        <begin position="26"/>
        <end position="196"/>
    </location>
</feature>
<dbReference type="Pfam" id="PF04264">
    <property type="entry name" value="YceI"/>
    <property type="match status" value="1"/>
</dbReference>
<name>A0A4U7N4L0_9RHOB</name>
<dbReference type="SMART" id="SM00867">
    <property type="entry name" value="YceI"/>
    <property type="match status" value="1"/>
</dbReference>
<dbReference type="InterPro" id="IPR036761">
    <property type="entry name" value="TTHA0802/YceI-like_sf"/>
</dbReference>
<reference evidence="3 4" key="1">
    <citation type="submission" date="2019-04" db="EMBL/GenBank/DDBJ databases">
        <title>Genome sequence of Pelagicola litoralis CL-ES2.</title>
        <authorList>
            <person name="Cao J."/>
        </authorList>
    </citation>
    <scope>NUCLEOTIDE SEQUENCE [LARGE SCALE GENOMIC DNA]</scope>
    <source>
        <strain evidence="3 4">CL-ES2</strain>
    </source>
</reference>
<sequence length="196" mass="21104">MEIAHVSKVLAFGVALLGAVGSACAEPYAYMLDVKRSNVAFFYDLGGLATKGHFPISEADVTVDLANVSASEVRVRIATEFARAGGAFATMAMRSPDLLHTGAYPYAEFISHTVSRSDTGARILGDLTLRGQTRPIVLEAKFMREADAPLDNSKLVLRIEGGVNRSDYGVTGFQKLVGDRINLGFLVYLDRDAVTQ</sequence>
<dbReference type="PANTHER" id="PTHR34406">
    <property type="entry name" value="PROTEIN YCEI"/>
    <property type="match status" value="1"/>
</dbReference>
<dbReference type="RefSeq" id="WP_138016116.1">
    <property type="nucleotide sequence ID" value="NZ_SULI01000009.1"/>
</dbReference>
<dbReference type="Gene3D" id="2.40.128.110">
    <property type="entry name" value="Lipid/polyisoprenoid-binding, YceI-like"/>
    <property type="match status" value="1"/>
</dbReference>
<feature type="domain" description="Lipid/polyisoprenoid-binding YceI-like" evidence="2">
    <location>
        <begin position="29"/>
        <end position="190"/>
    </location>
</feature>
<protein>
    <recommendedName>
        <fullName evidence="2">Lipid/polyisoprenoid-binding YceI-like domain-containing protein</fullName>
    </recommendedName>
</protein>
<accession>A0A4U7N4L0</accession>
<evidence type="ECO:0000259" key="2">
    <source>
        <dbReference type="SMART" id="SM00867"/>
    </source>
</evidence>
<keyword evidence="4" id="KW-1185">Reference proteome</keyword>
<dbReference type="SUPFAM" id="SSF101874">
    <property type="entry name" value="YceI-like"/>
    <property type="match status" value="1"/>
</dbReference>
<evidence type="ECO:0000256" key="1">
    <source>
        <dbReference type="SAM" id="SignalP"/>
    </source>
</evidence>
<keyword evidence="1" id="KW-0732">Signal</keyword>
<evidence type="ECO:0000313" key="3">
    <source>
        <dbReference type="EMBL" id="TKZ20710.1"/>
    </source>
</evidence>